<dbReference type="FunFam" id="3.40.50.10140:FF:000007">
    <property type="entry name" value="Disease resistance protein (TIR-NBS-LRR class)"/>
    <property type="match status" value="1"/>
</dbReference>
<name>A0A6D2KMG4_9BRAS</name>
<sequence>MDSSFLTIVAVARGFFTLLVTTYFLFHRKFKSHQENKTIASSLSPPSSFPLNRKHHIFPSFHGADVRKSFLSHILKEFRSKGIDPFIDNDIERSKSIGPELIDAIRGSRIAIVFLSRNYSSSTWCMNELVEIMKCREELGQILMTIFYQVDPTDVKKQTGDFGKVFRKTCKGMSKEDIGRWRQALVEVAKIAGYHSQNWDNDARMIETIVTDVSNKLNYSTLSTNFDGLVGMRAHMDQMRPILRLELNEVRIIGIWGPSGIGKTTIARSLFNQYSKSFQLSVFIENIKARYTRPACSDEYNVKLYLQEQFMSQIINQVGIKIPHLGIAKDRLKDKKVLVVLDDVDQLVQLEAMVKETCWFGPWSRIIITTQDKKLLRAHGIKHIYTVDLPSSDEALQMFCKYAFGQNYPVDGFEKLAEEVTKISGKLPLGLRVMGFYLRGMSKQEWKKALPRLRTRLDGEIESILKFSYDALCDDYKDLFLHIACFFKGECVETLEMCLANSFLDVTQGIHVLVERSLISLECGRIKMHNLLVHLGREIVRKEFVSEPGKRQFLVDPRDICEVLTDDTSGSRSIIGINLGKIEEDIICTSGRVFEKMSSLQFLRVFGYGNRLHFQQNLNSISRKLVILDWMDFPMPSLPSNFNPKFLVKLHMQSSKLETLWEGIQPLSNLKWMNLDCSKYLKGLPDLSTATSLRELTLRECSRLANLPSSIGNATNLEKLDLFGCSSLVDLSSSIENAINLKELDLSHCSSLVKLPSSIGNALNLTELDLSECTSLLELPSSIGNANSLKHLDLIHCLSLTELPSSIGNATNLTYLHLSHCSSLLELPSSIGNLHELLTLNLEGCSKLETLPTNINMKSLNDLDLTDCLLIKRFPQISTSIKYLRLLGTSIEEVPSSIRLWPSLYELHMPYSEKLHAFPLALESITMLYLRDIDLQELGPWIERMSRLRGLDLKGCRKLILLPKLPSSLLDLDAEDCESLERLDCSSHNPEIRLNFGNCFKLNQEARDLIMHTSTHKLAILPGEEVPAYFTNRASGSSLTVKLGQKPLRTSTKFKACILLVNEGEYEVDEWQKFQMYSRITSKLNDFAAYTSNGYSLDPILTEHLYTFEVEVDEATTTEIVIEFKLRDWGKDTFNITWKIKECGIFQLFEVR</sequence>
<keyword evidence="8" id="KW-0812">Transmembrane</keyword>
<protein>
    <recommendedName>
        <fullName evidence="1">ADP-ribosyl cyclase/cyclic ADP-ribose hydrolase</fullName>
        <ecNumber evidence="1">3.2.2.6</ecNumber>
    </recommendedName>
</protein>
<evidence type="ECO:0000313" key="11">
    <source>
        <dbReference type="Proteomes" id="UP000467841"/>
    </source>
</evidence>
<keyword evidence="8" id="KW-1133">Transmembrane helix</keyword>
<dbReference type="OrthoDB" id="61560at2759"/>
<dbReference type="Pfam" id="PF01582">
    <property type="entry name" value="TIR"/>
    <property type="match status" value="1"/>
</dbReference>
<accession>A0A6D2KMG4</accession>
<keyword evidence="5" id="KW-0611">Plant defense</keyword>
<dbReference type="InterPro" id="IPR002182">
    <property type="entry name" value="NB-ARC"/>
</dbReference>
<dbReference type="GO" id="GO:0043531">
    <property type="term" value="F:ADP binding"/>
    <property type="evidence" value="ECO:0007669"/>
    <property type="project" value="InterPro"/>
</dbReference>
<dbReference type="Proteomes" id="UP000467841">
    <property type="component" value="Unassembled WGS sequence"/>
</dbReference>
<dbReference type="PROSITE" id="PS50104">
    <property type="entry name" value="TIR"/>
    <property type="match status" value="1"/>
</dbReference>
<dbReference type="Pfam" id="PF07725">
    <property type="entry name" value="LRR_3"/>
    <property type="match status" value="1"/>
</dbReference>
<dbReference type="InterPro" id="IPR044974">
    <property type="entry name" value="Disease_R_plants"/>
</dbReference>
<dbReference type="EC" id="3.2.2.6" evidence="1"/>
<dbReference type="FunFam" id="1.10.8.430:FF:000002">
    <property type="entry name" value="Disease resistance protein (TIR-NBS-LRR class)"/>
    <property type="match status" value="1"/>
</dbReference>
<dbReference type="PANTHER" id="PTHR11017:SF297">
    <property type="entry name" value="ADP-RIBOSYL CYCLASE_CYCLIC ADP-RIBOSE HYDROLASE"/>
    <property type="match status" value="1"/>
</dbReference>
<dbReference type="FunFam" id="3.80.10.10:FF:000845">
    <property type="entry name" value="Disease resistance protein (TIR-NBS-LRR class)"/>
    <property type="match status" value="1"/>
</dbReference>
<dbReference type="Pfam" id="PF20160">
    <property type="entry name" value="C-JID"/>
    <property type="match status" value="1"/>
</dbReference>
<evidence type="ECO:0000256" key="2">
    <source>
        <dbReference type="ARBA" id="ARBA00022614"/>
    </source>
</evidence>
<dbReference type="SMART" id="SM00382">
    <property type="entry name" value="AAA"/>
    <property type="match status" value="1"/>
</dbReference>
<keyword evidence="11" id="KW-1185">Reference proteome</keyword>
<dbReference type="InterPro" id="IPR058192">
    <property type="entry name" value="WHD_ROQ1-like"/>
</dbReference>
<dbReference type="GO" id="GO:0006952">
    <property type="term" value="P:defense response"/>
    <property type="evidence" value="ECO:0007669"/>
    <property type="project" value="UniProtKB-KW"/>
</dbReference>
<dbReference type="SUPFAM" id="SSF52058">
    <property type="entry name" value="L domain-like"/>
    <property type="match status" value="2"/>
</dbReference>
<dbReference type="InterPro" id="IPR027417">
    <property type="entry name" value="P-loop_NTPase"/>
</dbReference>
<dbReference type="Pfam" id="PF23282">
    <property type="entry name" value="WHD_ROQ1"/>
    <property type="match status" value="1"/>
</dbReference>
<dbReference type="Pfam" id="PF00931">
    <property type="entry name" value="NB-ARC"/>
    <property type="match status" value="1"/>
</dbReference>
<dbReference type="InterPro" id="IPR045344">
    <property type="entry name" value="C-JID"/>
</dbReference>
<evidence type="ECO:0000256" key="8">
    <source>
        <dbReference type="SAM" id="Phobius"/>
    </source>
</evidence>
<keyword evidence="3" id="KW-0677">Repeat</keyword>
<keyword evidence="8" id="KW-0472">Membrane</keyword>
<dbReference type="SMART" id="SM00255">
    <property type="entry name" value="TIR"/>
    <property type="match status" value="1"/>
</dbReference>
<comment type="caution">
    <text evidence="10">The sequence shown here is derived from an EMBL/GenBank/DDBJ whole genome shotgun (WGS) entry which is preliminary data.</text>
</comment>
<proteinExistence type="predicted"/>
<dbReference type="GO" id="GO:0061809">
    <property type="term" value="F:NAD+ nucleosidase activity, cyclic ADP-ribose generating"/>
    <property type="evidence" value="ECO:0007669"/>
    <property type="project" value="UniProtKB-EC"/>
</dbReference>
<dbReference type="SUPFAM" id="SSF52540">
    <property type="entry name" value="P-loop containing nucleoside triphosphate hydrolases"/>
    <property type="match status" value="1"/>
</dbReference>
<evidence type="ECO:0000256" key="5">
    <source>
        <dbReference type="ARBA" id="ARBA00022821"/>
    </source>
</evidence>
<evidence type="ECO:0000256" key="6">
    <source>
        <dbReference type="ARBA" id="ARBA00023027"/>
    </source>
</evidence>
<dbReference type="Gene3D" id="3.40.50.10140">
    <property type="entry name" value="Toll/interleukin-1 receptor homology (TIR) domain"/>
    <property type="match status" value="1"/>
</dbReference>
<evidence type="ECO:0000313" key="10">
    <source>
        <dbReference type="EMBL" id="CAA7055701.1"/>
    </source>
</evidence>
<evidence type="ECO:0000256" key="4">
    <source>
        <dbReference type="ARBA" id="ARBA00022801"/>
    </source>
</evidence>
<dbReference type="FunFam" id="3.40.50.300:FF:001002">
    <property type="entry name" value="Disease resistance protein (TIR-NBS-LRR class)"/>
    <property type="match status" value="1"/>
</dbReference>
<dbReference type="PANTHER" id="PTHR11017">
    <property type="entry name" value="LEUCINE-RICH REPEAT-CONTAINING PROTEIN"/>
    <property type="match status" value="1"/>
</dbReference>
<feature type="transmembrane region" description="Helical" evidence="8">
    <location>
        <begin position="6"/>
        <end position="26"/>
    </location>
</feature>
<dbReference type="EMBL" id="CACVBM020001607">
    <property type="protein sequence ID" value="CAA7055701.1"/>
    <property type="molecule type" value="Genomic_DNA"/>
</dbReference>
<evidence type="ECO:0000256" key="1">
    <source>
        <dbReference type="ARBA" id="ARBA00011982"/>
    </source>
</evidence>
<organism evidence="10 11">
    <name type="scientific">Microthlaspi erraticum</name>
    <dbReference type="NCBI Taxonomy" id="1685480"/>
    <lineage>
        <taxon>Eukaryota</taxon>
        <taxon>Viridiplantae</taxon>
        <taxon>Streptophyta</taxon>
        <taxon>Embryophyta</taxon>
        <taxon>Tracheophyta</taxon>
        <taxon>Spermatophyta</taxon>
        <taxon>Magnoliopsida</taxon>
        <taxon>eudicotyledons</taxon>
        <taxon>Gunneridae</taxon>
        <taxon>Pentapetalae</taxon>
        <taxon>rosids</taxon>
        <taxon>malvids</taxon>
        <taxon>Brassicales</taxon>
        <taxon>Brassicaceae</taxon>
        <taxon>Coluteocarpeae</taxon>
        <taxon>Microthlaspi</taxon>
    </lineage>
</organism>
<gene>
    <name evidence="10" type="ORF">MERR_LOCUS42937</name>
</gene>
<dbReference type="InterPro" id="IPR042197">
    <property type="entry name" value="Apaf_helical"/>
</dbReference>
<dbReference type="Gene3D" id="3.40.50.300">
    <property type="entry name" value="P-loop containing nucleotide triphosphate hydrolases"/>
    <property type="match status" value="1"/>
</dbReference>
<dbReference type="InterPro" id="IPR032675">
    <property type="entry name" value="LRR_dom_sf"/>
</dbReference>
<dbReference type="InterPro" id="IPR000157">
    <property type="entry name" value="TIR_dom"/>
</dbReference>
<dbReference type="SUPFAM" id="SSF52200">
    <property type="entry name" value="Toll/Interleukin receptor TIR domain"/>
    <property type="match status" value="1"/>
</dbReference>
<dbReference type="Gene3D" id="3.80.10.10">
    <property type="entry name" value="Ribonuclease Inhibitor"/>
    <property type="match status" value="2"/>
</dbReference>
<feature type="domain" description="TIR" evidence="9">
    <location>
        <begin position="53"/>
        <end position="217"/>
    </location>
</feature>
<comment type="catalytic activity">
    <reaction evidence="7">
        <text>NAD(+) + H2O = ADP-D-ribose + nicotinamide + H(+)</text>
        <dbReference type="Rhea" id="RHEA:16301"/>
        <dbReference type="ChEBI" id="CHEBI:15377"/>
        <dbReference type="ChEBI" id="CHEBI:15378"/>
        <dbReference type="ChEBI" id="CHEBI:17154"/>
        <dbReference type="ChEBI" id="CHEBI:57540"/>
        <dbReference type="ChEBI" id="CHEBI:57967"/>
        <dbReference type="EC" id="3.2.2.6"/>
    </reaction>
    <physiologicalReaction direction="left-to-right" evidence="7">
        <dbReference type="Rhea" id="RHEA:16302"/>
    </physiologicalReaction>
</comment>
<keyword evidence="6" id="KW-0520">NAD</keyword>
<evidence type="ECO:0000256" key="7">
    <source>
        <dbReference type="ARBA" id="ARBA00047304"/>
    </source>
</evidence>
<dbReference type="Gene3D" id="1.10.8.430">
    <property type="entry name" value="Helical domain of apoptotic protease-activating factors"/>
    <property type="match status" value="1"/>
</dbReference>
<dbReference type="InterPro" id="IPR035897">
    <property type="entry name" value="Toll_tir_struct_dom_sf"/>
</dbReference>
<dbReference type="InterPro" id="IPR003593">
    <property type="entry name" value="AAA+_ATPase"/>
</dbReference>
<evidence type="ECO:0000259" key="9">
    <source>
        <dbReference type="PROSITE" id="PS50104"/>
    </source>
</evidence>
<evidence type="ECO:0000256" key="3">
    <source>
        <dbReference type="ARBA" id="ARBA00022737"/>
    </source>
</evidence>
<keyword evidence="4" id="KW-0378">Hydrolase</keyword>
<dbReference type="InterPro" id="IPR011713">
    <property type="entry name" value="Leu-rich_rpt_3"/>
</dbReference>
<reference evidence="10" key="1">
    <citation type="submission" date="2020-01" db="EMBL/GenBank/DDBJ databases">
        <authorList>
            <person name="Mishra B."/>
        </authorList>
    </citation>
    <scope>NUCLEOTIDE SEQUENCE [LARGE SCALE GENOMIC DNA]</scope>
</reference>
<keyword evidence="2" id="KW-0433">Leucine-rich repeat</keyword>
<dbReference type="GO" id="GO:0007165">
    <property type="term" value="P:signal transduction"/>
    <property type="evidence" value="ECO:0007669"/>
    <property type="project" value="InterPro"/>
</dbReference>
<dbReference type="PRINTS" id="PR00364">
    <property type="entry name" value="DISEASERSIST"/>
</dbReference>
<dbReference type="AlphaFoldDB" id="A0A6D2KMG4"/>